<evidence type="ECO:0000256" key="1">
    <source>
        <dbReference type="SAM" id="Phobius"/>
    </source>
</evidence>
<dbReference type="Proteomes" id="UP000282311">
    <property type="component" value="Unassembled WGS sequence"/>
</dbReference>
<gene>
    <name evidence="2" type="ORF">D7M11_19075</name>
</gene>
<comment type="caution">
    <text evidence="2">The sequence shown here is derived from an EMBL/GenBank/DDBJ whole genome shotgun (WGS) entry which is preliminary data.</text>
</comment>
<sequence length="64" mass="7534">MKNTGIMGVYSEEKKCRNPARVSDTVILNSSFFAMVLHPMTEYFYLLCLCFVGYASYESFRFYY</sequence>
<dbReference type="AlphaFoldDB" id="A0A3B0C8H7"/>
<name>A0A3B0C8H7_9BACL</name>
<proteinExistence type="predicted"/>
<evidence type="ECO:0000313" key="2">
    <source>
        <dbReference type="EMBL" id="RKN80589.1"/>
    </source>
</evidence>
<evidence type="ECO:0000313" key="3">
    <source>
        <dbReference type="Proteomes" id="UP000282311"/>
    </source>
</evidence>
<keyword evidence="1" id="KW-0472">Membrane</keyword>
<keyword evidence="1" id="KW-1133">Transmembrane helix</keyword>
<dbReference type="EMBL" id="RBAH01000014">
    <property type="protein sequence ID" value="RKN80589.1"/>
    <property type="molecule type" value="Genomic_DNA"/>
</dbReference>
<keyword evidence="3" id="KW-1185">Reference proteome</keyword>
<reference evidence="2 3" key="1">
    <citation type="journal article" date="2007" name="Int. J. Syst. Evol. Microbiol.">
        <title>Paenibacillus ginsengarvi sp. nov., isolated from soil from ginseng cultivation.</title>
        <authorList>
            <person name="Yoon M.H."/>
            <person name="Ten L.N."/>
            <person name="Im W.T."/>
        </authorList>
    </citation>
    <scope>NUCLEOTIDE SEQUENCE [LARGE SCALE GENOMIC DNA]</scope>
    <source>
        <strain evidence="2 3">KCTC 13059</strain>
    </source>
</reference>
<protein>
    <submittedName>
        <fullName evidence="2">Uncharacterized protein</fullName>
    </submittedName>
</protein>
<organism evidence="2 3">
    <name type="scientific">Paenibacillus ginsengarvi</name>
    <dbReference type="NCBI Taxonomy" id="400777"/>
    <lineage>
        <taxon>Bacteria</taxon>
        <taxon>Bacillati</taxon>
        <taxon>Bacillota</taxon>
        <taxon>Bacilli</taxon>
        <taxon>Bacillales</taxon>
        <taxon>Paenibacillaceae</taxon>
        <taxon>Paenibacillus</taxon>
    </lineage>
</organism>
<accession>A0A3B0C8H7</accession>
<keyword evidence="1" id="KW-0812">Transmembrane</keyword>
<feature type="transmembrane region" description="Helical" evidence="1">
    <location>
        <begin position="43"/>
        <end position="60"/>
    </location>
</feature>